<evidence type="ECO:0000256" key="1">
    <source>
        <dbReference type="SAM" id="MobiDB-lite"/>
    </source>
</evidence>
<protein>
    <submittedName>
        <fullName evidence="2">Uncharacterized protein</fullName>
    </submittedName>
</protein>
<keyword evidence="3" id="KW-1185">Reference proteome</keyword>
<dbReference type="EMBL" id="CACVBM020000133">
    <property type="protein sequence ID" value="CAA7014980.1"/>
    <property type="molecule type" value="Genomic_DNA"/>
</dbReference>
<reference evidence="2" key="1">
    <citation type="submission" date="2020-01" db="EMBL/GenBank/DDBJ databases">
        <authorList>
            <person name="Mishra B."/>
        </authorList>
    </citation>
    <scope>NUCLEOTIDE SEQUENCE [LARGE SCALE GENOMIC DNA]</scope>
</reference>
<gene>
    <name evidence="2" type="ORF">MERR_LOCUS2215</name>
</gene>
<evidence type="ECO:0000313" key="3">
    <source>
        <dbReference type="Proteomes" id="UP000467841"/>
    </source>
</evidence>
<sequence length="102" mass="10775">MGLCEGNAEKVEGDGGEGGEEDGEDPFLAAVAVVWKWIYASELEIVSLRELVDGIPTDEAQQILTYLVDVEDEDATGLTQIVNQSGSASGRMDENVAELSGA</sequence>
<comment type="caution">
    <text evidence="2">The sequence shown here is derived from an EMBL/GenBank/DDBJ whole genome shotgun (WGS) entry which is preliminary data.</text>
</comment>
<feature type="compositionally biased region" description="Acidic residues" evidence="1">
    <location>
        <begin position="14"/>
        <end position="24"/>
    </location>
</feature>
<evidence type="ECO:0000313" key="2">
    <source>
        <dbReference type="EMBL" id="CAA7014980.1"/>
    </source>
</evidence>
<feature type="region of interest" description="Disordered" evidence="1">
    <location>
        <begin position="1"/>
        <end position="24"/>
    </location>
</feature>
<organism evidence="2 3">
    <name type="scientific">Microthlaspi erraticum</name>
    <dbReference type="NCBI Taxonomy" id="1685480"/>
    <lineage>
        <taxon>Eukaryota</taxon>
        <taxon>Viridiplantae</taxon>
        <taxon>Streptophyta</taxon>
        <taxon>Embryophyta</taxon>
        <taxon>Tracheophyta</taxon>
        <taxon>Spermatophyta</taxon>
        <taxon>Magnoliopsida</taxon>
        <taxon>eudicotyledons</taxon>
        <taxon>Gunneridae</taxon>
        <taxon>Pentapetalae</taxon>
        <taxon>rosids</taxon>
        <taxon>malvids</taxon>
        <taxon>Brassicales</taxon>
        <taxon>Brassicaceae</taxon>
        <taxon>Coluteocarpeae</taxon>
        <taxon>Microthlaspi</taxon>
    </lineage>
</organism>
<accession>A0A6D2HK48</accession>
<proteinExistence type="predicted"/>
<dbReference type="Proteomes" id="UP000467841">
    <property type="component" value="Unassembled WGS sequence"/>
</dbReference>
<name>A0A6D2HK48_9BRAS</name>
<dbReference type="AlphaFoldDB" id="A0A6D2HK48"/>